<dbReference type="RefSeq" id="XP_001595426.1">
    <property type="nucleotide sequence ID" value="XM_001595376.1"/>
</dbReference>
<dbReference type="KEGG" id="ssl:SS1G_03515"/>
<gene>
    <name evidence="2" type="ORF">SS1G_03515</name>
</gene>
<keyword evidence="1" id="KW-0472">Membrane</keyword>
<keyword evidence="1" id="KW-0812">Transmembrane</keyword>
<reference evidence="3" key="1">
    <citation type="journal article" date="2011" name="PLoS Genet.">
        <title>Genomic analysis of the necrotrophic fungal pathogens Sclerotinia sclerotiorum and Botrytis cinerea.</title>
        <authorList>
            <person name="Amselem J."/>
            <person name="Cuomo C.A."/>
            <person name="van Kan J.A."/>
            <person name="Viaud M."/>
            <person name="Benito E.P."/>
            <person name="Couloux A."/>
            <person name="Coutinho P.M."/>
            <person name="de Vries R.P."/>
            <person name="Dyer P.S."/>
            <person name="Fillinger S."/>
            <person name="Fournier E."/>
            <person name="Gout L."/>
            <person name="Hahn M."/>
            <person name="Kohn L."/>
            <person name="Lapalu N."/>
            <person name="Plummer K.M."/>
            <person name="Pradier J.M."/>
            <person name="Quevillon E."/>
            <person name="Sharon A."/>
            <person name="Simon A."/>
            <person name="ten Have A."/>
            <person name="Tudzynski B."/>
            <person name="Tudzynski P."/>
            <person name="Wincker P."/>
            <person name="Andrew M."/>
            <person name="Anthouard V."/>
            <person name="Beever R.E."/>
            <person name="Beffa R."/>
            <person name="Benoit I."/>
            <person name="Bouzid O."/>
            <person name="Brault B."/>
            <person name="Chen Z."/>
            <person name="Choquer M."/>
            <person name="Collemare J."/>
            <person name="Cotton P."/>
            <person name="Danchin E.G."/>
            <person name="Da Silva C."/>
            <person name="Gautier A."/>
            <person name="Giraud C."/>
            <person name="Giraud T."/>
            <person name="Gonzalez C."/>
            <person name="Grossetete S."/>
            <person name="Guldener U."/>
            <person name="Henrissat B."/>
            <person name="Howlett B.J."/>
            <person name="Kodira C."/>
            <person name="Kretschmer M."/>
            <person name="Lappartient A."/>
            <person name="Leroch M."/>
            <person name="Levis C."/>
            <person name="Mauceli E."/>
            <person name="Neuveglise C."/>
            <person name="Oeser B."/>
            <person name="Pearson M."/>
            <person name="Poulain J."/>
            <person name="Poussereau N."/>
            <person name="Quesneville H."/>
            <person name="Rascle C."/>
            <person name="Schumacher J."/>
            <person name="Segurens B."/>
            <person name="Sexton A."/>
            <person name="Silva E."/>
            <person name="Sirven C."/>
            <person name="Soanes D.M."/>
            <person name="Talbot N.J."/>
            <person name="Templeton M."/>
            <person name="Yandava C."/>
            <person name="Yarden O."/>
            <person name="Zeng Q."/>
            <person name="Rollins J.A."/>
            <person name="Lebrun M.H."/>
            <person name="Dickman M."/>
        </authorList>
    </citation>
    <scope>NUCLEOTIDE SEQUENCE [LARGE SCALE GENOMIC DNA]</scope>
    <source>
        <strain evidence="3">ATCC 18683 / 1980 / Ss-1</strain>
    </source>
</reference>
<dbReference type="HOGENOM" id="CLU_1971826_0_0_1"/>
<organism evidence="2 3">
    <name type="scientific">Sclerotinia sclerotiorum (strain ATCC 18683 / 1980 / Ss-1)</name>
    <name type="common">White mold</name>
    <name type="synonym">Whetzelinia sclerotiorum</name>
    <dbReference type="NCBI Taxonomy" id="665079"/>
    <lineage>
        <taxon>Eukaryota</taxon>
        <taxon>Fungi</taxon>
        <taxon>Dikarya</taxon>
        <taxon>Ascomycota</taxon>
        <taxon>Pezizomycotina</taxon>
        <taxon>Leotiomycetes</taxon>
        <taxon>Helotiales</taxon>
        <taxon>Sclerotiniaceae</taxon>
        <taxon>Sclerotinia</taxon>
    </lineage>
</organism>
<dbReference type="EMBL" id="CH476624">
    <property type="protein sequence ID" value="EDO01041.1"/>
    <property type="molecule type" value="Genomic_DNA"/>
</dbReference>
<protein>
    <submittedName>
        <fullName evidence="2">Uncharacterized protein</fullName>
    </submittedName>
</protein>
<name>A7EDX5_SCLS1</name>
<evidence type="ECO:0000256" key="1">
    <source>
        <dbReference type="SAM" id="Phobius"/>
    </source>
</evidence>
<proteinExistence type="predicted"/>
<dbReference type="InParanoid" id="A7EDX5"/>
<accession>A7EDX5</accession>
<dbReference type="GeneID" id="5491239"/>
<keyword evidence="3" id="KW-1185">Reference proteome</keyword>
<evidence type="ECO:0000313" key="3">
    <source>
        <dbReference type="Proteomes" id="UP000001312"/>
    </source>
</evidence>
<feature type="transmembrane region" description="Helical" evidence="1">
    <location>
        <begin position="82"/>
        <end position="108"/>
    </location>
</feature>
<keyword evidence="1" id="KW-1133">Transmembrane helix</keyword>
<dbReference type="Proteomes" id="UP000001312">
    <property type="component" value="Unassembled WGS sequence"/>
</dbReference>
<sequence>MAVAAAAISISSSSSPSCCSPTSPINASTVTTILEKCSLTSLSNITDTNASKKLHCLARLSESAINSAYARAFFAQLFTMKALLMIVLIIFWGVMALLVLFSVAVSCCGQRNSREYKSGKCSESDVI</sequence>
<evidence type="ECO:0000313" key="2">
    <source>
        <dbReference type="EMBL" id="EDO01041.1"/>
    </source>
</evidence>
<dbReference type="AlphaFoldDB" id="A7EDX5"/>